<accession>A0ACC2N2N1</accession>
<organism evidence="1 2">
    <name type="scientific">Eretmocerus hayati</name>
    <dbReference type="NCBI Taxonomy" id="131215"/>
    <lineage>
        <taxon>Eukaryota</taxon>
        <taxon>Metazoa</taxon>
        <taxon>Ecdysozoa</taxon>
        <taxon>Arthropoda</taxon>
        <taxon>Hexapoda</taxon>
        <taxon>Insecta</taxon>
        <taxon>Pterygota</taxon>
        <taxon>Neoptera</taxon>
        <taxon>Endopterygota</taxon>
        <taxon>Hymenoptera</taxon>
        <taxon>Apocrita</taxon>
        <taxon>Proctotrupomorpha</taxon>
        <taxon>Chalcidoidea</taxon>
        <taxon>Aphelinidae</taxon>
        <taxon>Aphelininae</taxon>
        <taxon>Eretmocerus</taxon>
    </lineage>
</organism>
<sequence>MVFLRFALFHCAYLISITSCIEVSPTVKLSSGYEMPVIGFNMRMTHHDASDYVYNAVMAALLSGYKHLDMTTDVKIERTVAQVLKAFFHFGGKREDLFITAQLPMISMKPWEVQHYLRSSLSRMELQYFDLYMIGEPFDVLGFDHGSKLTIKGDMTVIFDDKMDHVGIWKALEAEVKSGRVRSIGLNDFNQTQIQNIIDHAEIMPAVLRGEFHAYMQQKSLRNFCERNNISVMAYAPHGGYMYRKMWYPKQKTIPDLFEHPVILDMANETCRPPSQIILRHLLQKGISVMSSSRKPDHVVENGKVFDFELYDDEMEKIDALEIGPSARVFTFKVYLGIEKHHYYPWPESI</sequence>
<proteinExistence type="predicted"/>
<name>A0ACC2N2N1_9HYME</name>
<evidence type="ECO:0000313" key="2">
    <source>
        <dbReference type="Proteomes" id="UP001239111"/>
    </source>
</evidence>
<keyword evidence="2" id="KW-1185">Reference proteome</keyword>
<gene>
    <name evidence="1" type="ORF">QAD02_006249</name>
</gene>
<evidence type="ECO:0000313" key="1">
    <source>
        <dbReference type="EMBL" id="KAJ8664587.1"/>
    </source>
</evidence>
<comment type="caution">
    <text evidence="1">The sequence shown here is derived from an EMBL/GenBank/DDBJ whole genome shotgun (WGS) entry which is preliminary data.</text>
</comment>
<dbReference type="EMBL" id="CM056744">
    <property type="protein sequence ID" value="KAJ8664587.1"/>
    <property type="molecule type" value="Genomic_DNA"/>
</dbReference>
<reference evidence="1" key="1">
    <citation type="submission" date="2023-04" db="EMBL/GenBank/DDBJ databases">
        <title>A chromosome-level genome assembly of the parasitoid wasp Eretmocerus hayati.</title>
        <authorList>
            <person name="Zhong Y."/>
            <person name="Liu S."/>
            <person name="Liu Y."/>
        </authorList>
    </citation>
    <scope>NUCLEOTIDE SEQUENCE</scope>
    <source>
        <strain evidence="1">ZJU_SS_LIU_2023</strain>
    </source>
</reference>
<dbReference type="Proteomes" id="UP001239111">
    <property type="component" value="Chromosome 4"/>
</dbReference>
<protein>
    <submittedName>
        <fullName evidence="1">Uncharacterized protein</fullName>
    </submittedName>
</protein>